<dbReference type="InterPro" id="IPR011990">
    <property type="entry name" value="TPR-like_helical_dom_sf"/>
</dbReference>
<protein>
    <recommendedName>
        <fullName evidence="4">Tetratricopeptide repeat protein</fullName>
    </recommendedName>
</protein>
<feature type="chain" id="PRO_5002430365" description="Tetratricopeptide repeat protein" evidence="1">
    <location>
        <begin position="20"/>
        <end position="425"/>
    </location>
</feature>
<evidence type="ECO:0000313" key="2">
    <source>
        <dbReference type="EMBL" id="GAO45630.1"/>
    </source>
</evidence>
<comment type="caution">
    <text evidence="2">The sequence shown here is derived from an EMBL/GenBank/DDBJ whole genome shotgun (WGS) entry which is preliminary data.</text>
</comment>
<evidence type="ECO:0008006" key="4">
    <source>
        <dbReference type="Google" id="ProtNLM"/>
    </source>
</evidence>
<dbReference type="Proteomes" id="UP000033121">
    <property type="component" value="Unassembled WGS sequence"/>
</dbReference>
<dbReference type="AlphaFoldDB" id="A0A0E9N8B8"/>
<dbReference type="SUPFAM" id="SSF48439">
    <property type="entry name" value="Protein prenylyltransferase"/>
    <property type="match status" value="1"/>
</dbReference>
<feature type="signal peptide" evidence="1">
    <location>
        <begin position="1"/>
        <end position="19"/>
    </location>
</feature>
<dbReference type="STRING" id="1220578.FPE01S_07_00180"/>
<keyword evidence="3" id="KW-1185">Reference proteome</keyword>
<accession>A0A0E9N8B8</accession>
<dbReference type="OrthoDB" id="625863at2"/>
<evidence type="ECO:0000313" key="3">
    <source>
        <dbReference type="Proteomes" id="UP000033121"/>
    </source>
</evidence>
<keyword evidence="1" id="KW-0732">Signal</keyword>
<dbReference type="Gene3D" id="1.25.40.10">
    <property type="entry name" value="Tetratricopeptide repeat domain"/>
    <property type="match status" value="1"/>
</dbReference>
<sequence>MKKLLLTSLLASAILVVSAQNLDKIKDNLKAKKLPEAKTQIDQFLANEKNAKNAEGWYTKAKIYGEIAQDASLAASTPDARWTSFEALKQYVTLDDKMLSLQIDNYKPIMDVYQGYFKAGADDYNASRFEPAFGNFKNCLAVSEYMYSKKWSNVALDTTVILYSGISAEKSNKRDEAAFFYGKLADAKVSGEGMVEIYKWLVDHYYNQKKDVASAEKYLALGKEVYPKDTFWAAYELDMARDNGNKPELFKKYESVLASDPTNYSVRYNYAVELYQEGYKADIAARPANSAELIAKADENLKKVIEAKPDYAAAYLVLGQIQYNQGVDLNNQNKLIKPAGGKKLTPEELKKKEEYRTQIATKFDAAVPYFEKVDQLLGSQGKLKMEEKGYLKDAYDLLITIYDNKGNKDKLKVYEEKFNNVDKVH</sequence>
<dbReference type="RefSeq" id="WP_046371648.1">
    <property type="nucleotide sequence ID" value="NZ_BBWV01000007.1"/>
</dbReference>
<gene>
    <name evidence="2" type="ORF">FPE01S_07_00180</name>
</gene>
<organism evidence="2 3">
    <name type="scientific">Flavihumibacter petaseus NBRC 106054</name>
    <dbReference type="NCBI Taxonomy" id="1220578"/>
    <lineage>
        <taxon>Bacteria</taxon>
        <taxon>Pseudomonadati</taxon>
        <taxon>Bacteroidota</taxon>
        <taxon>Chitinophagia</taxon>
        <taxon>Chitinophagales</taxon>
        <taxon>Chitinophagaceae</taxon>
        <taxon>Flavihumibacter</taxon>
    </lineage>
</organism>
<reference evidence="2 3" key="1">
    <citation type="submission" date="2015-04" db="EMBL/GenBank/DDBJ databases">
        <title>Whole genome shotgun sequence of Flavihumibacter petaseus NBRC 106054.</title>
        <authorList>
            <person name="Miyazawa S."/>
            <person name="Hosoyama A."/>
            <person name="Hashimoto M."/>
            <person name="Noguchi M."/>
            <person name="Tsuchikane K."/>
            <person name="Ohji S."/>
            <person name="Yamazoe A."/>
            <person name="Ichikawa N."/>
            <person name="Kimura A."/>
            <person name="Fujita N."/>
        </authorList>
    </citation>
    <scope>NUCLEOTIDE SEQUENCE [LARGE SCALE GENOMIC DNA]</scope>
    <source>
        <strain evidence="2 3">NBRC 106054</strain>
    </source>
</reference>
<dbReference type="EMBL" id="BBWV01000007">
    <property type="protein sequence ID" value="GAO45630.1"/>
    <property type="molecule type" value="Genomic_DNA"/>
</dbReference>
<proteinExistence type="predicted"/>
<name>A0A0E9N8B8_9BACT</name>
<evidence type="ECO:0000256" key="1">
    <source>
        <dbReference type="SAM" id="SignalP"/>
    </source>
</evidence>